<organism evidence="1 2">
    <name type="scientific">Paracoccidioides lutzii (strain ATCC MYA-826 / Pb01)</name>
    <name type="common">Paracoccidioides brasiliensis</name>
    <dbReference type="NCBI Taxonomy" id="502779"/>
    <lineage>
        <taxon>Eukaryota</taxon>
        <taxon>Fungi</taxon>
        <taxon>Dikarya</taxon>
        <taxon>Ascomycota</taxon>
        <taxon>Pezizomycotina</taxon>
        <taxon>Eurotiomycetes</taxon>
        <taxon>Eurotiomycetidae</taxon>
        <taxon>Onygenales</taxon>
        <taxon>Ajellomycetaceae</taxon>
        <taxon>Paracoccidioides</taxon>
    </lineage>
</organism>
<evidence type="ECO:0000313" key="2">
    <source>
        <dbReference type="Proteomes" id="UP000002059"/>
    </source>
</evidence>
<sequence length="98" mass="11468">MPWAWESLVGSGFTLKDAPVSEMITVLFGRTRVVVAVQLLMENHVQRTNVVDFHPEDERDKWFIRSTTFLLTAKRFQKVSQSDIVIVGSFWRSVQWFH</sequence>
<name>C1GUS7_PARBA</name>
<dbReference type="RefSeq" id="XP_002795694.2">
    <property type="nucleotide sequence ID" value="XM_002795648.2"/>
</dbReference>
<dbReference type="GeneID" id="9099057"/>
<evidence type="ECO:0000313" key="1">
    <source>
        <dbReference type="EMBL" id="EEH40345.2"/>
    </source>
</evidence>
<dbReference type="Proteomes" id="UP000002059">
    <property type="component" value="Partially assembled WGS sequence"/>
</dbReference>
<accession>C1GUS7</accession>
<reference evidence="1 2" key="1">
    <citation type="journal article" date="2011" name="PLoS Genet.">
        <title>Comparative genomic analysis of human fungal pathogens causing paracoccidioidomycosis.</title>
        <authorList>
            <person name="Desjardins C.A."/>
            <person name="Champion M.D."/>
            <person name="Holder J.W."/>
            <person name="Muszewska A."/>
            <person name="Goldberg J."/>
            <person name="Bailao A.M."/>
            <person name="Brigido M.M."/>
            <person name="Ferreira M.E."/>
            <person name="Garcia A.M."/>
            <person name="Grynberg M."/>
            <person name="Gujja S."/>
            <person name="Heiman D.I."/>
            <person name="Henn M.R."/>
            <person name="Kodira C.D."/>
            <person name="Leon-Narvaez H."/>
            <person name="Longo L.V."/>
            <person name="Ma L.J."/>
            <person name="Malavazi I."/>
            <person name="Matsuo A.L."/>
            <person name="Morais F.V."/>
            <person name="Pereira M."/>
            <person name="Rodriguez-Brito S."/>
            <person name="Sakthikumar S."/>
            <person name="Salem-Izacc S.M."/>
            <person name="Sykes S.M."/>
            <person name="Teixeira M.M."/>
            <person name="Vallejo M.C."/>
            <person name="Walter M.E."/>
            <person name="Yandava C."/>
            <person name="Young S."/>
            <person name="Zeng Q."/>
            <person name="Zucker J."/>
            <person name="Felipe M.S."/>
            <person name="Goldman G.H."/>
            <person name="Haas B.J."/>
            <person name="McEwen J.G."/>
            <person name="Nino-Vega G."/>
            <person name="Puccia R."/>
            <person name="San-Blas G."/>
            <person name="Soares C.M."/>
            <person name="Birren B.W."/>
            <person name="Cuomo C.A."/>
        </authorList>
    </citation>
    <scope>NUCLEOTIDE SEQUENCE [LARGE SCALE GENOMIC DNA]</scope>
    <source>
        <strain evidence="2">ATCC MYA-826 / Pb01</strain>
    </source>
</reference>
<protein>
    <submittedName>
        <fullName evidence="1">Uncharacterized protein</fullName>
    </submittedName>
</protein>
<dbReference type="HOGENOM" id="CLU_2334203_0_0_1"/>
<keyword evidence="2" id="KW-1185">Reference proteome</keyword>
<dbReference type="VEuPathDB" id="FungiDB:PAAG_02400"/>
<dbReference type="EMBL" id="KN293996">
    <property type="protein sequence ID" value="EEH40345.2"/>
    <property type="molecule type" value="Genomic_DNA"/>
</dbReference>
<proteinExistence type="predicted"/>
<dbReference type="eggNOG" id="ENOG502RPJV">
    <property type="taxonomic scope" value="Eukaryota"/>
</dbReference>
<dbReference type="KEGG" id="pbl:PAAG_02400"/>
<gene>
    <name evidence="1" type="ORF">PAAG_02400</name>
</gene>
<dbReference type="AlphaFoldDB" id="C1GUS7"/>